<organism evidence="2">
    <name type="scientific">Tanacetum cinerariifolium</name>
    <name type="common">Dalmatian daisy</name>
    <name type="synonym">Chrysanthemum cinerariifolium</name>
    <dbReference type="NCBI Taxonomy" id="118510"/>
    <lineage>
        <taxon>Eukaryota</taxon>
        <taxon>Viridiplantae</taxon>
        <taxon>Streptophyta</taxon>
        <taxon>Embryophyta</taxon>
        <taxon>Tracheophyta</taxon>
        <taxon>Spermatophyta</taxon>
        <taxon>Magnoliopsida</taxon>
        <taxon>eudicotyledons</taxon>
        <taxon>Gunneridae</taxon>
        <taxon>Pentapetalae</taxon>
        <taxon>asterids</taxon>
        <taxon>campanulids</taxon>
        <taxon>Asterales</taxon>
        <taxon>Asteraceae</taxon>
        <taxon>Asteroideae</taxon>
        <taxon>Anthemideae</taxon>
        <taxon>Anthemidinae</taxon>
        <taxon>Tanacetum</taxon>
    </lineage>
</organism>
<evidence type="ECO:0000313" key="2">
    <source>
        <dbReference type="EMBL" id="GFA23441.1"/>
    </source>
</evidence>
<protein>
    <submittedName>
        <fullName evidence="2">Retrovirus-related Pol polyprotein from transposon TNT 1-94</fullName>
    </submittedName>
</protein>
<name>A0A699JB31_TANCI</name>
<dbReference type="AlphaFoldDB" id="A0A699JB31"/>
<reference evidence="2" key="1">
    <citation type="journal article" date="2019" name="Sci. Rep.">
        <title>Draft genome of Tanacetum cinerariifolium, the natural source of mosquito coil.</title>
        <authorList>
            <person name="Yamashiro T."/>
            <person name="Shiraishi A."/>
            <person name="Satake H."/>
            <person name="Nakayama K."/>
        </authorList>
    </citation>
    <scope>NUCLEOTIDE SEQUENCE</scope>
</reference>
<proteinExistence type="predicted"/>
<comment type="caution">
    <text evidence="2">The sequence shown here is derived from an EMBL/GenBank/DDBJ whole genome shotgun (WGS) entry which is preliminary data.</text>
</comment>
<feature type="non-terminal residue" evidence="2">
    <location>
        <position position="1"/>
    </location>
</feature>
<evidence type="ECO:0000259" key="1">
    <source>
        <dbReference type="Pfam" id="PF07727"/>
    </source>
</evidence>
<dbReference type="InterPro" id="IPR013103">
    <property type="entry name" value="RVT_2"/>
</dbReference>
<feature type="domain" description="Reverse transcriptase Ty1/copia-type" evidence="1">
    <location>
        <begin position="155"/>
        <end position="223"/>
    </location>
</feature>
<gene>
    <name evidence="2" type="ORF">Tci_595413</name>
</gene>
<sequence>VDDGFFLGYSPVAKDFRVFNIKRQEMEETVHVTFSKDDEAISQTNTKGDAINFNESRSFLEDEFIKPRPKNTQCSVNIEYFPYVSANENITSAVLPTLQNFITSEEPFEFTIGGDLSADHEPVHTDSVDILESAEPQDNVLSESISGDQPAPVLRYKMDEERVVTKNKARLVAKGYRQEEGIDYDKTFAPAARLEAFRIFLTYASYMRFKVFQIDVKSAFLNG</sequence>
<dbReference type="Pfam" id="PF07727">
    <property type="entry name" value="RVT_2"/>
    <property type="match status" value="1"/>
</dbReference>
<dbReference type="EMBL" id="BKCJ010389961">
    <property type="protein sequence ID" value="GFA23441.1"/>
    <property type="molecule type" value="Genomic_DNA"/>
</dbReference>
<accession>A0A699JB31</accession>